<evidence type="ECO:0000259" key="4">
    <source>
        <dbReference type="PROSITE" id="PS50859"/>
    </source>
</evidence>
<protein>
    <submittedName>
        <fullName evidence="5">Vesicle-associated membrane protein 726</fullName>
    </submittedName>
</protein>
<dbReference type="PANTHER" id="PTHR21136">
    <property type="entry name" value="SNARE PROTEINS"/>
    <property type="match status" value="1"/>
</dbReference>
<dbReference type="PROSITE" id="PS50859">
    <property type="entry name" value="LONGIN"/>
    <property type="match status" value="1"/>
</dbReference>
<dbReference type="PANTHER" id="PTHR21136:SF176">
    <property type="entry name" value="VESICLE-ASSOCIATED MEMBRANE PROTEIN 721"/>
    <property type="match status" value="1"/>
</dbReference>
<keyword evidence="2" id="KW-0472">Membrane</keyword>
<organism evidence="5 6">
    <name type="scientific">Tanacetum coccineum</name>
    <dbReference type="NCBI Taxonomy" id="301880"/>
    <lineage>
        <taxon>Eukaryota</taxon>
        <taxon>Viridiplantae</taxon>
        <taxon>Streptophyta</taxon>
        <taxon>Embryophyta</taxon>
        <taxon>Tracheophyta</taxon>
        <taxon>Spermatophyta</taxon>
        <taxon>Magnoliopsida</taxon>
        <taxon>eudicotyledons</taxon>
        <taxon>Gunneridae</taxon>
        <taxon>Pentapetalae</taxon>
        <taxon>asterids</taxon>
        <taxon>campanulids</taxon>
        <taxon>Asterales</taxon>
        <taxon>Asteraceae</taxon>
        <taxon>Asteroideae</taxon>
        <taxon>Anthemideae</taxon>
        <taxon>Anthemidinae</taxon>
        <taxon>Tanacetum</taxon>
    </lineage>
</organism>
<dbReference type="EMBL" id="BQNB010016627">
    <property type="protein sequence ID" value="GJT53906.1"/>
    <property type="molecule type" value="Genomic_DNA"/>
</dbReference>
<dbReference type="InterPro" id="IPR010908">
    <property type="entry name" value="Longin_dom"/>
</dbReference>
<evidence type="ECO:0000313" key="5">
    <source>
        <dbReference type="EMBL" id="GJT53906.1"/>
    </source>
</evidence>
<proteinExistence type="inferred from homology"/>
<reference evidence="5" key="2">
    <citation type="submission" date="2022-01" db="EMBL/GenBank/DDBJ databases">
        <authorList>
            <person name="Yamashiro T."/>
            <person name="Shiraishi A."/>
            <person name="Satake H."/>
            <person name="Nakayama K."/>
        </authorList>
    </citation>
    <scope>NUCLEOTIDE SEQUENCE</scope>
</reference>
<evidence type="ECO:0000313" key="6">
    <source>
        <dbReference type="Proteomes" id="UP001151760"/>
    </source>
</evidence>
<dbReference type="InterPro" id="IPR011012">
    <property type="entry name" value="Longin-like_dom_sf"/>
</dbReference>
<name>A0ABQ5ESE0_9ASTR</name>
<dbReference type="Gene3D" id="3.30.450.50">
    <property type="entry name" value="Longin domain"/>
    <property type="match status" value="1"/>
</dbReference>
<dbReference type="Proteomes" id="UP001151760">
    <property type="component" value="Unassembled WGS sequence"/>
</dbReference>
<accession>A0ABQ5ESE0</accession>
<comment type="subcellular location">
    <subcellularLocation>
        <location evidence="3">Endomembrane system</location>
        <topology evidence="3">Single-pass type IV membrane protein</topology>
    </subcellularLocation>
</comment>
<reference evidence="5" key="1">
    <citation type="journal article" date="2022" name="Int. J. Mol. Sci.">
        <title>Draft Genome of Tanacetum Coccineum: Genomic Comparison of Closely Related Tanacetum-Family Plants.</title>
        <authorList>
            <person name="Yamashiro T."/>
            <person name="Shiraishi A."/>
            <person name="Nakayama K."/>
            <person name="Satake H."/>
        </authorList>
    </citation>
    <scope>NUCLEOTIDE SEQUENCE</scope>
</reference>
<comment type="similarity">
    <text evidence="1">Belongs to the synaptobrevin family.</text>
</comment>
<dbReference type="InterPro" id="IPR051097">
    <property type="entry name" value="Synaptobrevin-like_transport"/>
</dbReference>
<sequence>MVESAGRELPIGFLERIKDEFYKKYGTGKGKTADAKSLNKEVRSKMKKEMHYCISHLEEISKIAKVKAQESSASFGGRRQKRRGRTTFHQPFKLRTEARISRGTSELYTNFIWLLKDISCNWRSVKLALRQILVKSAVDNYGNEEMLLQLSDLEAAKSKRPDKTDPQPLRGLYGYVGDCVNRTGAHLIASTNIVRVGTWGRRSVLL</sequence>
<dbReference type="SUPFAM" id="SSF64356">
    <property type="entry name" value="SNARE-like"/>
    <property type="match status" value="1"/>
</dbReference>
<feature type="domain" description="Longin" evidence="4">
    <location>
        <begin position="1"/>
        <end position="46"/>
    </location>
</feature>
<keyword evidence="6" id="KW-1185">Reference proteome</keyword>
<gene>
    <name evidence="5" type="ORF">Tco_0988960</name>
</gene>
<comment type="caution">
    <text evidence="5">The sequence shown here is derived from an EMBL/GenBank/DDBJ whole genome shotgun (WGS) entry which is preliminary data.</text>
</comment>
<evidence type="ECO:0000256" key="3">
    <source>
        <dbReference type="ARBA" id="ARBA00046280"/>
    </source>
</evidence>
<evidence type="ECO:0000256" key="1">
    <source>
        <dbReference type="ARBA" id="ARBA00008025"/>
    </source>
</evidence>
<evidence type="ECO:0000256" key="2">
    <source>
        <dbReference type="ARBA" id="ARBA00023136"/>
    </source>
</evidence>